<dbReference type="Gene3D" id="3.10.450.40">
    <property type="match status" value="1"/>
</dbReference>
<protein>
    <recommendedName>
        <fullName evidence="2">PepSY domain-containing protein</fullName>
    </recommendedName>
</protein>
<dbReference type="EMBL" id="CP012700">
    <property type="protein sequence ID" value="ALH80950.1"/>
    <property type="molecule type" value="Genomic_DNA"/>
</dbReference>
<feature type="domain" description="PepSY" evidence="2">
    <location>
        <begin position="46"/>
        <end position="104"/>
    </location>
</feature>
<dbReference type="OrthoDB" id="8478748at2"/>
<sequence length="106" mass="11344">MKKTLLIAAAVAAFAIPASASFAYGDKDDRADQQAASAALARGEILPIARVLAIATGRVPGDVLKVELEREKFGFKYEVKILTGSGRVREVEIDAKTGRVIKIEDD</sequence>
<evidence type="ECO:0000256" key="1">
    <source>
        <dbReference type="SAM" id="SignalP"/>
    </source>
</evidence>
<name>A0A0N9V9D9_SPHMC</name>
<dbReference type="RefSeq" id="WP_054590240.1">
    <property type="nucleotide sequence ID" value="NZ_CP012700.1"/>
</dbReference>
<organism evidence="3 4">
    <name type="scientific">Sphingopyxis macrogoltabida</name>
    <name type="common">Sphingomonas macrogoltabidus</name>
    <dbReference type="NCBI Taxonomy" id="33050"/>
    <lineage>
        <taxon>Bacteria</taxon>
        <taxon>Pseudomonadati</taxon>
        <taxon>Pseudomonadota</taxon>
        <taxon>Alphaproteobacteria</taxon>
        <taxon>Sphingomonadales</taxon>
        <taxon>Sphingomonadaceae</taxon>
        <taxon>Sphingopyxis</taxon>
    </lineage>
</organism>
<proteinExistence type="predicted"/>
<keyword evidence="1" id="KW-0732">Signal</keyword>
<evidence type="ECO:0000313" key="4">
    <source>
        <dbReference type="Proteomes" id="UP000058074"/>
    </source>
</evidence>
<dbReference type="AlphaFoldDB" id="A0A0N9V9D9"/>
<feature type="chain" id="PRO_5006039338" description="PepSY domain-containing protein" evidence="1">
    <location>
        <begin position="24"/>
        <end position="106"/>
    </location>
</feature>
<accession>A0A0N9V9D9</accession>
<reference evidence="3 4" key="1">
    <citation type="journal article" date="2015" name="Genome Announc.">
        <title>Complete Genome Sequence of Polypropylene Glycol- and Polyethylene Glycol-Degrading Sphingopyxis macrogoltabida Strain EY-1.</title>
        <authorList>
            <person name="Ohtsubo Y."/>
            <person name="Nagata Y."/>
            <person name="Numata M."/>
            <person name="Tsuchikane K."/>
            <person name="Hosoyama A."/>
            <person name="Yamazoe A."/>
            <person name="Tsuda M."/>
            <person name="Fujita N."/>
            <person name="Kawai F."/>
        </authorList>
    </citation>
    <scope>NUCLEOTIDE SEQUENCE [LARGE SCALE GENOMIC DNA]</scope>
    <source>
        <strain evidence="3 4">EY-1</strain>
    </source>
</reference>
<feature type="signal peptide" evidence="1">
    <location>
        <begin position="1"/>
        <end position="23"/>
    </location>
</feature>
<dbReference type="InterPro" id="IPR025711">
    <property type="entry name" value="PepSY"/>
</dbReference>
<evidence type="ECO:0000259" key="2">
    <source>
        <dbReference type="Pfam" id="PF03413"/>
    </source>
</evidence>
<dbReference type="Proteomes" id="UP000058074">
    <property type="component" value="Chromosome"/>
</dbReference>
<dbReference type="PATRIC" id="fig|33050.5.peg.2357"/>
<dbReference type="KEGG" id="smag:AN936_11400"/>
<gene>
    <name evidence="3" type="ORF">AN936_11400</name>
</gene>
<dbReference type="Pfam" id="PF03413">
    <property type="entry name" value="PepSY"/>
    <property type="match status" value="1"/>
</dbReference>
<evidence type="ECO:0000313" key="3">
    <source>
        <dbReference type="EMBL" id="ALH80950.1"/>
    </source>
</evidence>